<comment type="caution">
    <text evidence="2">The sequence shown here is derived from an EMBL/GenBank/DDBJ whole genome shotgun (WGS) entry which is preliminary data.</text>
</comment>
<feature type="compositionally biased region" description="Basic residues" evidence="1">
    <location>
        <begin position="90"/>
        <end position="100"/>
    </location>
</feature>
<gene>
    <name evidence="2" type="ORF">CCAP1982_LOCUS1307</name>
</gene>
<sequence>MTLMGGTSLDDNIKNNFNIFRKYQDCKALKLEPTTPKMYTPTFKGSKEKVNEGAFYCRSTPQTTFRQICDAPRRSSDRTLRMPHIVTNKNQKKKPMKHTYIHTSIYDRRVSKGPSTER</sequence>
<evidence type="ECO:0000313" key="2">
    <source>
        <dbReference type="EMBL" id="CAD6992450.1"/>
    </source>
</evidence>
<accession>A0A811U252</accession>
<name>A0A811U252_CERCA</name>
<keyword evidence="3" id="KW-1185">Reference proteome</keyword>
<dbReference type="Proteomes" id="UP000606786">
    <property type="component" value="Unassembled WGS sequence"/>
</dbReference>
<reference evidence="2" key="1">
    <citation type="submission" date="2020-11" db="EMBL/GenBank/DDBJ databases">
        <authorList>
            <person name="Whitehead M."/>
        </authorList>
    </citation>
    <scope>NUCLEOTIDE SEQUENCE</scope>
    <source>
        <strain evidence="2">EGII</strain>
    </source>
</reference>
<organism evidence="2 3">
    <name type="scientific">Ceratitis capitata</name>
    <name type="common">Mediterranean fruit fly</name>
    <name type="synonym">Tephritis capitata</name>
    <dbReference type="NCBI Taxonomy" id="7213"/>
    <lineage>
        <taxon>Eukaryota</taxon>
        <taxon>Metazoa</taxon>
        <taxon>Ecdysozoa</taxon>
        <taxon>Arthropoda</taxon>
        <taxon>Hexapoda</taxon>
        <taxon>Insecta</taxon>
        <taxon>Pterygota</taxon>
        <taxon>Neoptera</taxon>
        <taxon>Endopterygota</taxon>
        <taxon>Diptera</taxon>
        <taxon>Brachycera</taxon>
        <taxon>Muscomorpha</taxon>
        <taxon>Tephritoidea</taxon>
        <taxon>Tephritidae</taxon>
        <taxon>Ceratitis</taxon>
        <taxon>Ceratitis</taxon>
    </lineage>
</organism>
<evidence type="ECO:0000256" key="1">
    <source>
        <dbReference type="SAM" id="MobiDB-lite"/>
    </source>
</evidence>
<dbReference type="AlphaFoldDB" id="A0A811U252"/>
<protein>
    <submittedName>
        <fullName evidence="2">(Mediterranean fruit fly) hypothetical protein</fullName>
    </submittedName>
</protein>
<feature type="compositionally biased region" description="Basic and acidic residues" evidence="1">
    <location>
        <begin position="105"/>
        <end position="118"/>
    </location>
</feature>
<proteinExistence type="predicted"/>
<feature type="region of interest" description="Disordered" evidence="1">
    <location>
        <begin position="86"/>
        <end position="118"/>
    </location>
</feature>
<evidence type="ECO:0000313" key="3">
    <source>
        <dbReference type="Proteomes" id="UP000606786"/>
    </source>
</evidence>
<dbReference type="EMBL" id="CAJHJT010000001">
    <property type="protein sequence ID" value="CAD6992450.1"/>
    <property type="molecule type" value="Genomic_DNA"/>
</dbReference>